<dbReference type="InterPro" id="IPR013766">
    <property type="entry name" value="Thioredoxin_domain"/>
</dbReference>
<dbReference type="GeneID" id="92367884"/>
<dbReference type="RefSeq" id="XP_067069898.1">
    <property type="nucleotide sequence ID" value="XM_067213925.1"/>
</dbReference>
<gene>
    <name evidence="2" type="ORF">cand_037000</name>
</gene>
<dbReference type="PANTHER" id="PTHR10438:SF468">
    <property type="entry name" value="THIOREDOXIN-1-RELATED"/>
    <property type="match status" value="1"/>
</dbReference>
<dbReference type="PANTHER" id="PTHR10438">
    <property type="entry name" value="THIOREDOXIN"/>
    <property type="match status" value="1"/>
</dbReference>
<dbReference type="Pfam" id="PF00085">
    <property type="entry name" value="Thioredoxin"/>
    <property type="match status" value="1"/>
</dbReference>
<dbReference type="InterPro" id="IPR036249">
    <property type="entry name" value="Thioredoxin-like_sf"/>
</dbReference>
<reference evidence="2 3" key="1">
    <citation type="submission" date="2016-10" db="EMBL/GenBank/DDBJ databases">
        <title>Reductive evolution of mitochondrial metabolism and differential evolution of invasion-related proteins in Cryptosporidium.</title>
        <authorList>
            <person name="Liu S."/>
            <person name="Roellig D.M."/>
            <person name="Guo Y."/>
            <person name="Li N."/>
            <person name="Frace M.A."/>
            <person name="Tang K."/>
            <person name="Zhang L."/>
            <person name="Feng Y."/>
            <person name="Xiao L."/>
        </authorList>
    </citation>
    <scope>NUCLEOTIDE SEQUENCE [LARGE SCALE GENOMIC DNA]</scope>
    <source>
        <strain evidence="2">30847</strain>
    </source>
</reference>
<dbReference type="VEuPathDB" id="CryptoDB:cand_037000"/>
<evidence type="ECO:0000259" key="1">
    <source>
        <dbReference type="Pfam" id="PF00085"/>
    </source>
</evidence>
<accession>A0A1J4MYA6</accession>
<name>A0A1J4MYA6_9CRYT</name>
<organism evidence="2 3">
    <name type="scientific">Cryptosporidium andersoni</name>
    <dbReference type="NCBI Taxonomy" id="117008"/>
    <lineage>
        <taxon>Eukaryota</taxon>
        <taxon>Sar</taxon>
        <taxon>Alveolata</taxon>
        <taxon>Apicomplexa</taxon>
        <taxon>Conoidasida</taxon>
        <taxon>Coccidia</taxon>
        <taxon>Eucoccidiorida</taxon>
        <taxon>Eimeriorina</taxon>
        <taxon>Cryptosporidiidae</taxon>
        <taxon>Cryptosporidium</taxon>
    </lineage>
</organism>
<dbReference type="CDD" id="cd02947">
    <property type="entry name" value="TRX_family"/>
    <property type="match status" value="1"/>
</dbReference>
<proteinExistence type="predicted"/>
<protein>
    <submittedName>
        <fullName evidence="2">Thioredoxin family protein</fullName>
    </submittedName>
</protein>
<evidence type="ECO:0000313" key="2">
    <source>
        <dbReference type="EMBL" id="OII78052.1"/>
    </source>
</evidence>
<evidence type="ECO:0000313" key="3">
    <source>
        <dbReference type="Proteomes" id="UP000186804"/>
    </source>
</evidence>
<dbReference type="SUPFAM" id="SSF52833">
    <property type="entry name" value="Thioredoxin-like"/>
    <property type="match status" value="1"/>
</dbReference>
<sequence>MIICLGPLCIPLWHICLFITCIFKPLVKFFNRICLRKAEEESGEQEINQNNTYRYSELRKKIFSRNIIEIECDADWLACKVVANEIQIPVIIDFYSDWCKPCKDTSQIYQKLSKNFEAIFTKVNVDKFQSLAENETILCLPTFQIWKSYENKLIKLRTITGAKMGELEAVIKEECKMVNH</sequence>
<dbReference type="EMBL" id="LRBS01000010">
    <property type="protein sequence ID" value="OII78052.1"/>
    <property type="molecule type" value="Genomic_DNA"/>
</dbReference>
<dbReference type="Proteomes" id="UP000186804">
    <property type="component" value="Unassembled WGS sequence"/>
</dbReference>
<feature type="domain" description="Thioredoxin" evidence="1">
    <location>
        <begin position="87"/>
        <end position="172"/>
    </location>
</feature>
<comment type="caution">
    <text evidence="2">The sequence shown here is derived from an EMBL/GenBank/DDBJ whole genome shotgun (WGS) entry which is preliminary data.</text>
</comment>
<dbReference type="Gene3D" id="3.40.30.10">
    <property type="entry name" value="Glutaredoxin"/>
    <property type="match status" value="1"/>
</dbReference>
<dbReference type="InterPro" id="IPR050620">
    <property type="entry name" value="Thioredoxin_H-type-like"/>
</dbReference>
<dbReference type="OrthoDB" id="2121326at2759"/>
<dbReference type="AlphaFoldDB" id="A0A1J4MYA6"/>
<keyword evidence="3" id="KW-1185">Reference proteome</keyword>